<evidence type="ECO:0000313" key="2">
    <source>
        <dbReference type="EMBL" id="HAF7194078.1"/>
    </source>
</evidence>
<reference evidence="1" key="2">
    <citation type="submission" date="2018-07" db="EMBL/GenBank/DDBJ databases">
        <authorList>
            <consortium name="NCBI Pathogen Detection Project"/>
        </authorList>
    </citation>
    <scope>NUCLEOTIDE SEQUENCE</scope>
    <source>
        <strain evidence="1">Salmonella enterica</strain>
    </source>
</reference>
<accession>A0A702VZB6</accession>
<dbReference type="InterPro" id="IPR018880">
    <property type="entry name" value="Phage_P4_Ash"/>
</dbReference>
<dbReference type="AlphaFoldDB" id="A0A702VZB6"/>
<evidence type="ECO:0000313" key="1">
    <source>
        <dbReference type="EMBL" id="HAC7044974.1"/>
    </source>
</evidence>
<dbReference type="EMBL" id="DAAMKB010000033">
    <property type="protein sequence ID" value="HAC7044974.1"/>
    <property type="molecule type" value="Genomic_DNA"/>
</dbReference>
<dbReference type="Pfam" id="PF10554">
    <property type="entry name" value="Phage_ASH"/>
    <property type="match status" value="1"/>
</dbReference>
<sequence length="66" mass="6988">MVAQAGPTTVGPMSIGIGVENPVWATTLIEILNSGGSTHFPMEYVPCSNSNLRQSFAQIKNPISIN</sequence>
<reference evidence="1" key="1">
    <citation type="journal article" date="2018" name="Genome Biol.">
        <title>SKESA: strategic k-mer extension for scrupulous assemblies.</title>
        <authorList>
            <person name="Souvorov A."/>
            <person name="Agarwala R."/>
            <person name="Lipman D.J."/>
        </authorList>
    </citation>
    <scope>NUCLEOTIDE SEQUENCE</scope>
    <source>
        <strain evidence="1">Salmonella enterica</strain>
    </source>
</reference>
<name>A0A702VZB6_SALET</name>
<dbReference type="EMBL" id="DAAWBQ010000033">
    <property type="protein sequence ID" value="HAF7194078.1"/>
    <property type="molecule type" value="Genomic_DNA"/>
</dbReference>
<gene>
    <name evidence="1" type="ORF">G0E04_12955</name>
    <name evidence="2" type="ORF">G9X10_002482</name>
</gene>
<proteinExistence type="predicted"/>
<organism evidence="1">
    <name type="scientific">Salmonella enterica subsp. enterica serovar Napoli</name>
    <dbReference type="NCBI Taxonomy" id="1151001"/>
    <lineage>
        <taxon>Bacteria</taxon>
        <taxon>Pseudomonadati</taxon>
        <taxon>Pseudomonadota</taxon>
        <taxon>Gammaproteobacteria</taxon>
        <taxon>Enterobacterales</taxon>
        <taxon>Enterobacteriaceae</taxon>
        <taxon>Salmonella</taxon>
    </lineage>
</organism>
<protein>
    <submittedName>
        <fullName evidence="2">Ash family protein</fullName>
    </submittedName>
</protein>
<comment type="caution">
    <text evidence="1">The sequence shown here is derived from an EMBL/GenBank/DDBJ whole genome shotgun (WGS) entry which is preliminary data.</text>
</comment>